<evidence type="ECO:0000256" key="3">
    <source>
        <dbReference type="ARBA" id="ARBA00023136"/>
    </source>
</evidence>
<organism evidence="6 7">
    <name type="scientific">Meloidogyne enterolobii</name>
    <name type="common">Root-knot nematode worm</name>
    <name type="synonym">Meloidogyne mayaguensis</name>
    <dbReference type="NCBI Taxonomy" id="390850"/>
    <lineage>
        <taxon>Eukaryota</taxon>
        <taxon>Metazoa</taxon>
        <taxon>Ecdysozoa</taxon>
        <taxon>Nematoda</taxon>
        <taxon>Chromadorea</taxon>
        <taxon>Rhabditida</taxon>
        <taxon>Tylenchina</taxon>
        <taxon>Tylenchomorpha</taxon>
        <taxon>Tylenchoidea</taxon>
        <taxon>Meloidogynidae</taxon>
        <taxon>Meloidogyninae</taxon>
        <taxon>Meloidogyne</taxon>
    </lineage>
</organism>
<feature type="domain" description="CYRIA/CYRIB Rac1 binding" evidence="5">
    <location>
        <begin position="41"/>
        <end position="335"/>
    </location>
</feature>
<dbReference type="Proteomes" id="UP000580250">
    <property type="component" value="Unassembled WGS sequence"/>
</dbReference>
<dbReference type="InterPro" id="IPR009828">
    <property type="entry name" value="CYRIA/CYRIB_Rac1-bd"/>
</dbReference>
<comment type="similarity">
    <text evidence="2">Belongs to the CYRI family.</text>
</comment>
<protein>
    <recommendedName>
        <fullName evidence="5">CYRIA/CYRIB Rac1 binding domain-containing protein</fullName>
    </recommendedName>
</protein>
<evidence type="ECO:0000256" key="2">
    <source>
        <dbReference type="ARBA" id="ARBA00005778"/>
    </source>
</evidence>
<comment type="subcellular location">
    <subcellularLocation>
        <location evidence="1">Membrane</location>
        <topology evidence="1">Lipid-anchor</topology>
    </subcellularLocation>
</comment>
<evidence type="ECO:0000313" key="7">
    <source>
        <dbReference type="Proteomes" id="UP000580250"/>
    </source>
</evidence>
<dbReference type="AlphaFoldDB" id="A0A6V7VHS9"/>
<evidence type="ECO:0000313" key="6">
    <source>
        <dbReference type="EMBL" id="CAD2174495.1"/>
    </source>
</evidence>
<keyword evidence="4" id="KW-0449">Lipoprotein</keyword>
<dbReference type="PROSITE" id="PS51257">
    <property type="entry name" value="PROKAR_LIPOPROTEIN"/>
    <property type="match status" value="1"/>
</dbReference>
<name>A0A6V7VHS9_MELEN</name>
<dbReference type="GO" id="GO:0030833">
    <property type="term" value="P:regulation of actin filament polymerization"/>
    <property type="evidence" value="ECO:0007669"/>
    <property type="project" value="InterPro"/>
</dbReference>
<dbReference type="Pfam" id="PF07159">
    <property type="entry name" value="CYRIA-B_Rac1-bd"/>
    <property type="match status" value="1"/>
</dbReference>
<evidence type="ECO:0000259" key="5">
    <source>
        <dbReference type="Pfam" id="PF07159"/>
    </source>
</evidence>
<dbReference type="InterPro" id="IPR039789">
    <property type="entry name" value="CYRI"/>
</dbReference>
<comment type="caution">
    <text evidence="6">The sequence shown here is derived from an EMBL/GenBank/DDBJ whole genome shotgun (WGS) entry which is preliminary data.</text>
</comment>
<dbReference type="PANTHER" id="PTHR12422">
    <property type="entry name" value="GH09096P"/>
    <property type="match status" value="1"/>
</dbReference>
<reference evidence="6 7" key="1">
    <citation type="submission" date="2020-08" db="EMBL/GenBank/DDBJ databases">
        <authorList>
            <person name="Koutsovoulos G."/>
            <person name="Danchin GJ E."/>
        </authorList>
    </citation>
    <scope>NUCLEOTIDE SEQUENCE [LARGE SCALE GENOMIC DNA]</scope>
</reference>
<evidence type="ECO:0000256" key="4">
    <source>
        <dbReference type="ARBA" id="ARBA00023288"/>
    </source>
</evidence>
<sequence length="339" mass="38538">MTRRGVGNRCSDVVRYVLSHSPTGSSCACQQQNYVCEDIAVFLDFENCIPSDQSYNQFLNNVLSVLSVYPVTGLGQLLSVQKALQEYEDLQVQEHAFKIIKEHVRRIRCYFELAQRIEQVIPNLLWELCSGPLPPAEHIESAQALCKQFAHLIDFVFHFDAIKMNTPSLQNDFSFYKRVITRSEQSARDSEADCSLELAGTISMFLASPTPMLHSLAKATTEFVENHPDLPTSNTTETLAVVIQIFHHNLQNKEFYERFSDHDRDLLMRVMVGAVVLYDHIDSNGAFTRQSPIDIRGVVDVIKLHGNEQQINQLMNALRYTTKHLNDADTPKSIKAQFV</sequence>
<keyword evidence="3" id="KW-0472">Membrane</keyword>
<gene>
    <name evidence="6" type="ORF">MENT_LOCUS26157</name>
</gene>
<dbReference type="GO" id="GO:0016020">
    <property type="term" value="C:membrane"/>
    <property type="evidence" value="ECO:0007669"/>
    <property type="project" value="UniProtKB-SubCell"/>
</dbReference>
<proteinExistence type="inferred from homology"/>
<dbReference type="EMBL" id="CAJEWN010000236">
    <property type="protein sequence ID" value="CAD2174495.1"/>
    <property type="molecule type" value="Genomic_DNA"/>
</dbReference>
<accession>A0A6V7VHS9</accession>
<evidence type="ECO:0000256" key="1">
    <source>
        <dbReference type="ARBA" id="ARBA00004635"/>
    </source>
</evidence>
<dbReference type="OrthoDB" id="60973at2759"/>
<dbReference type="GO" id="GO:0031267">
    <property type="term" value="F:small GTPase binding"/>
    <property type="evidence" value="ECO:0007669"/>
    <property type="project" value="InterPro"/>
</dbReference>